<comment type="similarity">
    <text evidence="1">Belongs to the beta/gamma-crystallin family.</text>
</comment>
<dbReference type="InterPro" id="IPR038255">
    <property type="entry name" value="PBS_linker_sf"/>
</dbReference>
<dbReference type="Gene3D" id="2.60.20.10">
    <property type="entry name" value="Crystallins"/>
    <property type="match status" value="1"/>
</dbReference>
<feature type="domain" description="Beta/gamma crystallin 'Greek key'" evidence="3">
    <location>
        <begin position="28"/>
        <end position="76"/>
    </location>
</feature>
<accession>A0A1J5T0E0</accession>
<evidence type="ECO:0000256" key="2">
    <source>
        <dbReference type="ARBA" id="ARBA00022737"/>
    </source>
</evidence>
<gene>
    <name evidence="4" type="ORF">GALL_105720</name>
</gene>
<evidence type="ECO:0000256" key="1">
    <source>
        <dbReference type="ARBA" id="ARBA00009646"/>
    </source>
</evidence>
<dbReference type="InterPro" id="IPR001064">
    <property type="entry name" value="Beta/gamma_crystallin"/>
</dbReference>
<protein>
    <recommendedName>
        <fullName evidence="3">Beta/gamma crystallin 'Greek key' domain-containing protein</fullName>
    </recommendedName>
</protein>
<evidence type="ECO:0000313" key="4">
    <source>
        <dbReference type="EMBL" id="OIR07316.1"/>
    </source>
</evidence>
<reference evidence="4" key="1">
    <citation type="submission" date="2016-10" db="EMBL/GenBank/DDBJ databases">
        <title>Sequence of Gallionella enrichment culture.</title>
        <authorList>
            <person name="Poehlein A."/>
            <person name="Muehling M."/>
            <person name="Daniel R."/>
        </authorList>
    </citation>
    <scope>NUCLEOTIDE SEQUENCE</scope>
</reference>
<name>A0A1J5T0E0_9ZZZZ</name>
<evidence type="ECO:0000259" key="3">
    <source>
        <dbReference type="PROSITE" id="PS50915"/>
    </source>
</evidence>
<keyword evidence="2" id="KW-0677">Repeat</keyword>
<comment type="caution">
    <text evidence="4">The sequence shown here is derived from an EMBL/GenBank/DDBJ whole genome shotgun (WGS) entry which is preliminary data.</text>
</comment>
<organism evidence="4">
    <name type="scientific">mine drainage metagenome</name>
    <dbReference type="NCBI Taxonomy" id="410659"/>
    <lineage>
        <taxon>unclassified sequences</taxon>
        <taxon>metagenomes</taxon>
        <taxon>ecological metagenomes</taxon>
    </lineage>
</organism>
<dbReference type="PROSITE" id="PS50915">
    <property type="entry name" value="CRYSTALLIN_BETA_GAMMA"/>
    <property type="match status" value="1"/>
</dbReference>
<dbReference type="EMBL" id="MLJW01000038">
    <property type="protein sequence ID" value="OIR07316.1"/>
    <property type="molecule type" value="Genomic_DNA"/>
</dbReference>
<proteinExistence type="inferred from homology"/>
<dbReference type="PROSITE" id="PS51257">
    <property type="entry name" value="PROKAR_LIPOPROTEIN"/>
    <property type="match status" value="1"/>
</dbReference>
<dbReference type="InterPro" id="IPR011024">
    <property type="entry name" value="G_crystallin-like"/>
</dbReference>
<dbReference type="AlphaFoldDB" id="A0A1J5T0E0"/>
<dbReference type="SUPFAM" id="SSF49695">
    <property type="entry name" value="gamma-Crystallin-like"/>
    <property type="match status" value="1"/>
</dbReference>
<dbReference type="Gene3D" id="1.10.3130.20">
    <property type="entry name" value="Phycobilisome linker domain"/>
    <property type="match status" value="1"/>
</dbReference>
<sequence length="303" mass="33633">MAPVHRFLLAGLAATACACAGSESDSPGRVLLFSRPDFRGQCLILPAGASVADLAGLTDPAGRRWDDRIASVKIDGNARLELFADSRFHGARLDVVSSAGNLGRYPLGPGSWLAQASSVRVLTQANGTAARGARTVEDANQMIEADYVDLLGHRPDYAALQYYRSRVLDDRWTATRLRAALRASPEFAHRNIPQLVDQAYLAELGRRPDAKTRGICERLVAARNWSESDLRQELQRSEEARRFRARNTVRLAYRTVLGREPDAVGMSRYQKRVLGGWTLRELEDRLARSVEYRRLHPQAGVQP</sequence>